<dbReference type="Proteomes" id="UP001059597">
    <property type="component" value="Chromosome"/>
</dbReference>
<evidence type="ECO:0000259" key="13">
    <source>
        <dbReference type="Pfam" id="PF02775"/>
    </source>
</evidence>
<sequence length="619" mass="67547">MTRTKTGAWNVGRYLATRLQQLGVTHLFGVPGDHLGPFLSIMQETTDVQWVGTPTEVGAGYAADAYARAKAADADLDKGEVAIGAVAVTYSVGSFNLLNPIGGAYVENVPLVAINAAPSYEQWLNYQAIGLLTSHMSQRRESNLDVYRQVTVDAQVISNAALAPVQIDTALTACLSESRPVYLEIMDDVWKAPCPEPKGTIERRERPYTARNDEMCQVAVKATVEMIDRHRNPILWAGEEIARQRLEGKFTALVESTGIPFCTTIGAKSVVSENTPGFSGVYNGKASDPKVRETFKAHGCRIGLGTWSTSKNLGGEQALGDDWAVAVRDGVSVGARYFPSVQLPHFIEELGRALRERYGDRGLAADAFTYAHGQGLDVPASTDAYLSGLSSSDQSADLPVTYDSFFEHISAFLQEQTTGSGTGATTPYTVISDAAFALIGSMNLRMPERASYIAQNSWLSIGYSVGATTGIALARKRRNKRPLVFVGDGSFQETCQELATHVRQLLNPVIFVLDNEGFYGIEQMLVNPCYFKGRTSDGADFYNVLHPWNYDRLAEVFGSEKTPMTGEQIHSHGQLSALLDRIANPEDTINTGPTLAQIRLARHDYPKAMTYKIKEKCPD</sequence>
<dbReference type="Pfam" id="PF02775">
    <property type="entry name" value="TPP_enzyme_C"/>
    <property type="match status" value="1"/>
</dbReference>
<dbReference type="InterPro" id="IPR011766">
    <property type="entry name" value="TPP_enzyme_TPP-bd"/>
</dbReference>
<dbReference type="Gene3D" id="3.40.50.970">
    <property type="match status" value="2"/>
</dbReference>
<dbReference type="PANTHER" id="PTHR43452">
    <property type="entry name" value="PYRUVATE DECARBOXYLASE"/>
    <property type="match status" value="1"/>
</dbReference>
<dbReference type="Pfam" id="PF02776">
    <property type="entry name" value="TPP_enzyme_N"/>
    <property type="match status" value="1"/>
</dbReference>
<evidence type="ECO:0000256" key="11">
    <source>
        <dbReference type="RuleBase" id="RU362132"/>
    </source>
</evidence>
<evidence type="ECO:0000256" key="9">
    <source>
        <dbReference type="ARBA" id="ARBA00023052"/>
    </source>
</evidence>
<keyword evidence="8" id="KW-0460">Magnesium</keyword>
<keyword evidence="7" id="KW-0210">Decarboxylase</keyword>
<dbReference type="Gene3D" id="3.40.50.1220">
    <property type="entry name" value="TPP-binding domain"/>
    <property type="match status" value="1"/>
</dbReference>
<evidence type="ECO:0000256" key="1">
    <source>
        <dbReference type="ARBA" id="ARBA00001920"/>
    </source>
</evidence>
<dbReference type="Pfam" id="PF00205">
    <property type="entry name" value="TPP_enzyme_M"/>
    <property type="match status" value="1"/>
</dbReference>
<dbReference type="SUPFAM" id="SSF52467">
    <property type="entry name" value="DHS-like NAD/FAD-binding domain"/>
    <property type="match status" value="1"/>
</dbReference>
<dbReference type="RefSeq" id="WP_261953718.1">
    <property type="nucleotide sequence ID" value="NZ_AP026073.1"/>
</dbReference>
<protein>
    <recommendedName>
        <fullName evidence="5">Alpha-keto-acid decarboxylase</fullName>
    </recommendedName>
</protein>
<feature type="domain" description="Thiamine pyrophosphate enzyme N-terminal TPP-binding" evidence="14">
    <location>
        <begin position="10"/>
        <end position="123"/>
    </location>
</feature>
<dbReference type="PANTHER" id="PTHR43452:SF30">
    <property type="entry name" value="PYRUVATE DECARBOXYLASE ISOZYME 1-RELATED"/>
    <property type="match status" value="1"/>
</dbReference>
<reference evidence="15" key="1">
    <citation type="submission" date="2022-06" db="EMBL/GenBank/DDBJ databases">
        <title>Complete genome sequence of Streptomyces nigrescens HEK616.</title>
        <authorList>
            <person name="Asamizu S."/>
            <person name="Onaka H."/>
        </authorList>
    </citation>
    <scope>NUCLEOTIDE SEQUENCE</scope>
    <source>
        <strain evidence="15">HEK616</strain>
    </source>
</reference>
<evidence type="ECO:0000256" key="10">
    <source>
        <dbReference type="ARBA" id="ARBA00023239"/>
    </source>
</evidence>
<comment type="similarity">
    <text evidence="4 11">Belongs to the TPP enzyme family.</text>
</comment>
<comment type="function">
    <text evidence="3">Decarboxylates branched-chain and aromatic alpha-keto acids to aldehydes.</text>
</comment>
<dbReference type="InterPro" id="IPR012001">
    <property type="entry name" value="Thiamin_PyroP_enz_TPP-bd_dom"/>
</dbReference>
<dbReference type="SUPFAM" id="SSF52518">
    <property type="entry name" value="Thiamin diphosphate-binding fold (THDP-binding)"/>
    <property type="match status" value="2"/>
</dbReference>
<keyword evidence="16" id="KW-1185">Reference proteome</keyword>
<keyword evidence="15" id="KW-0670">Pyruvate</keyword>
<evidence type="ECO:0000256" key="3">
    <source>
        <dbReference type="ARBA" id="ARBA00002938"/>
    </source>
</evidence>
<dbReference type="InterPro" id="IPR029061">
    <property type="entry name" value="THDP-binding"/>
</dbReference>
<organism evidence="15 16">
    <name type="scientific">Streptomyces nigrescens</name>
    <dbReference type="NCBI Taxonomy" id="1920"/>
    <lineage>
        <taxon>Bacteria</taxon>
        <taxon>Bacillati</taxon>
        <taxon>Actinomycetota</taxon>
        <taxon>Actinomycetes</taxon>
        <taxon>Kitasatosporales</taxon>
        <taxon>Streptomycetaceae</taxon>
        <taxon>Streptomyces</taxon>
    </lineage>
</organism>
<evidence type="ECO:0000256" key="6">
    <source>
        <dbReference type="ARBA" id="ARBA00022723"/>
    </source>
</evidence>
<evidence type="ECO:0000259" key="14">
    <source>
        <dbReference type="Pfam" id="PF02776"/>
    </source>
</evidence>
<comment type="cofactor">
    <cofactor evidence="1">
        <name>a metal cation</name>
        <dbReference type="ChEBI" id="CHEBI:25213"/>
    </cofactor>
</comment>
<evidence type="ECO:0000313" key="16">
    <source>
        <dbReference type="Proteomes" id="UP001059597"/>
    </source>
</evidence>
<evidence type="ECO:0000256" key="7">
    <source>
        <dbReference type="ARBA" id="ARBA00022793"/>
    </source>
</evidence>
<evidence type="ECO:0000256" key="2">
    <source>
        <dbReference type="ARBA" id="ARBA00001964"/>
    </source>
</evidence>
<evidence type="ECO:0000256" key="4">
    <source>
        <dbReference type="ARBA" id="ARBA00007812"/>
    </source>
</evidence>
<keyword evidence="10" id="KW-0456">Lyase</keyword>
<dbReference type="InterPro" id="IPR012000">
    <property type="entry name" value="Thiamin_PyroP_enz_cen_dom"/>
</dbReference>
<dbReference type="InterPro" id="IPR029035">
    <property type="entry name" value="DHS-like_NAD/FAD-binding_dom"/>
</dbReference>
<gene>
    <name evidence="15" type="ORF">HEK616_33690</name>
</gene>
<evidence type="ECO:0000259" key="12">
    <source>
        <dbReference type="Pfam" id="PF00205"/>
    </source>
</evidence>
<evidence type="ECO:0000313" key="15">
    <source>
        <dbReference type="EMBL" id="BDM69882.1"/>
    </source>
</evidence>
<feature type="domain" description="Thiamine pyrophosphate enzyme TPP-binding" evidence="13">
    <location>
        <begin position="442"/>
        <end position="581"/>
    </location>
</feature>
<accession>A0ABN6QWX4</accession>
<dbReference type="EMBL" id="AP026073">
    <property type="protein sequence ID" value="BDM69882.1"/>
    <property type="molecule type" value="Genomic_DNA"/>
</dbReference>
<comment type="cofactor">
    <cofactor evidence="2">
        <name>thiamine diphosphate</name>
        <dbReference type="ChEBI" id="CHEBI:58937"/>
    </cofactor>
</comment>
<dbReference type="InterPro" id="IPR012110">
    <property type="entry name" value="PDC/IPDC-like"/>
</dbReference>
<evidence type="ECO:0000256" key="8">
    <source>
        <dbReference type="ARBA" id="ARBA00022842"/>
    </source>
</evidence>
<name>A0ABN6QWX4_STRNI</name>
<keyword evidence="9 11" id="KW-0786">Thiamine pyrophosphate</keyword>
<proteinExistence type="inferred from homology"/>
<feature type="domain" description="Thiamine pyrophosphate enzyme central" evidence="12">
    <location>
        <begin position="220"/>
        <end position="313"/>
    </location>
</feature>
<keyword evidence="6" id="KW-0479">Metal-binding</keyword>
<evidence type="ECO:0000256" key="5">
    <source>
        <dbReference type="ARBA" id="ARBA00020054"/>
    </source>
</evidence>